<dbReference type="Pfam" id="PF00669">
    <property type="entry name" value="Flagellin_N"/>
    <property type="match status" value="1"/>
</dbReference>
<keyword evidence="2 3" id="KW-0975">Bacterial flagellum</keyword>
<keyword evidence="7" id="KW-1185">Reference proteome</keyword>
<evidence type="ECO:0000256" key="3">
    <source>
        <dbReference type="RuleBase" id="RU362073"/>
    </source>
</evidence>
<dbReference type="InterPro" id="IPR001492">
    <property type="entry name" value="Flagellin"/>
</dbReference>
<dbReference type="InterPro" id="IPR046358">
    <property type="entry name" value="Flagellin_C"/>
</dbReference>
<protein>
    <recommendedName>
        <fullName evidence="3">Flagellin</fullName>
    </recommendedName>
</protein>
<sequence length="325" mass="34620">MSSIITNEAAMAALSTLRSISADMNVTQNRMTTGAKVDKAADNAAYWSIATTMKSDDKALSAVQDALNLGSAVTNVAYSGLDSAIKVTDEIKKKLVAASQTGIDKDKVNMEITRLKDQLRSVVDSSSFNGINWLKFGDSSATTAKVAAAYYRDLQNGVFLSTLEVPIYSGSAGGRVSSLVDVRTTATSGDAGILTSFQFAKNVSAGANYVLVLNDSNRSAGTEISIDRNTSNKQLSDMISVVDGMLQMMTDAGANFGSLQASVNLQADFTAKLRDWIHEGVSRLIDADMNEEATRLKALTTQQQLTIQALSIANSKPQAILQLFN</sequence>
<reference evidence="6" key="2">
    <citation type="submission" date="2023-07" db="EMBL/GenBank/DDBJ databases">
        <authorList>
            <person name="Sun H."/>
        </authorList>
    </citation>
    <scope>NUCLEOTIDE SEQUENCE</scope>
    <source>
        <strain evidence="6">05753</strain>
    </source>
</reference>
<comment type="caution">
    <text evidence="6">The sequence shown here is derived from an EMBL/GenBank/DDBJ whole genome shotgun (WGS) entry which is preliminary data.</text>
</comment>
<feature type="domain" description="Flagellin C-terminal" evidence="5">
    <location>
        <begin position="240"/>
        <end position="324"/>
    </location>
</feature>
<dbReference type="PANTHER" id="PTHR42792">
    <property type="entry name" value="FLAGELLIN"/>
    <property type="match status" value="1"/>
</dbReference>
<keyword evidence="6" id="KW-0969">Cilium</keyword>
<dbReference type="Proteomes" id="UP001169006">
    <property type="component" value="Unassembled WGS sequence"/>
</dbReference>
<evidence type="ECO:0000259" key="4">
    <source>
        <dbReference type="Pfam" id="PF00669"/>
    </source>
</evidence>
<evidence type="ECO:0000256" key="1">
    <source>
        <dbReference type="ARBA" id="ARBA00005709"/>
    </source>
</evidence>
<dbReference type="Gene3D" id="1.20.1330.10">
    <property type="entry name" value="f41 fragment of flagellin, N-terminal domain"/>
    <property type="match status" value="1"/>
</dbReference>
<evidence type="ECO:0000259" key="5">
    <source>
        <dbReference type="Pfam" id="PF00700"/>
    </source>
</evidence>
<reference evidence="6" key="1">
    <citation type="journal article" date="2015" name="Int. J. Syst. Evol. Microbiol.">
        <title>Rhizobium oryzicola sp. nov., potential plant-growth-promoting endophytic bacteria isolated from rice roots.</title>
        <authorList>
            <person name="Zhang X.X."/>
            <person name="Gao J.S."/>
            <person name="Cao Y.H."/>
            <person name="Sheirdil R.A."/>
            <person name="Wang X.C."/>
            <person name="Zhang L."/>
        </authorList>
    </citation>
    <scope>NUCLEOTIDE SEQUENCE</scope>
    <source>
        <strain evidence="6">05753</strain>
    </source>
</reference>
<name>A0ABT8ST80_9HYPH</name>
<gene>
    <name evidence="6" type="ORF">Q2T52_05935</name>
</gene>
<evidence type="ECO:0000313" key="6">
    <source>
        <dbReference type="EMBL" id="MDO1581634.1"/>
    </source>
</evidence>
<feature type="domain" description="Flagellin N-terminal" evidence="4">
    <location>
        <begin position="4"/>
        <end position="135"/>
    </location>
</feature>
<accession>A0ABT8ST80</accession>
<keyword evidence="6" id="KW-0966">Cell projection</keyword>
<dbReference type="PANTHER" id="PTHR42792:SF2">
    <property type="entry name" value="FLAGELLIN"/>
    <property type="match status" value="1"/>
</dbReference>
<comment type="subcellular location">
    <subcellularLocation>
        <location evidence="3">Secreted</location>
    </subcellularLocation>
    <subcellularLocation>
        <location evidence="3">Bacterial flagellum</location>
    </subcellularLocation>
</comment>
<organism evidence="6 7">
    <name type="scientific">Rhizobium oryzicola</name>
    <dbReference type="NCBI Taxonomy" id="1232668"/>
    <lineage>
        <taxon>Bacteria</taxon>
        <taxon>Pseudomonadati</taxon>
        <taxon>Pseudomonadota</taxon>
        <taxon>Alphaproteobacteria</taxon>
        <taxon>Hyphomicrobiales</taxon>
        <taxon>Rhizobiaceae</taxon>
        <taxon>Rhizobium/Agrobacterium group</taxon>
        <taxon>Rhizobium</taxon>
    </lineage>
</organism>
<proteinExistence type="inferred from homology"/>
<keyword evidence="6" id="KW-0282">Flagellum</keyword>
<evidence type="ECO:0000256" key="2">
    <source>
        <dbReference type="ARBA" id="ARBA00023143"/>
    </source>
</evidence>
<comment type="function">
    <text evidence="3">Flagellin is the subunit protein which polymerizes to form the filaments of bacterial flagella.</text>
</comment>
<evidence type="ECO:0000313" key="7">
    <source>
        <dbReference type="Proteomes" id="UP001169006"/>
    </source>
</evidence>
<comment type="similarity">
    <text evidence="1 3">Belongs to the bacterial flagellin family.</text>
</comment>
<dbReference type="EMBL" id="JAUKWQ010000001">
    <property type="protein sequence ID" value="MDO1581634.1"/>
    <property type="molecule type" value="Genomic_DNA"/>
</dbReference>
<dbReference type="Pfam" id="PF00700">
    <property type="entry name" value="Flagellin_C"/>
    <property type="match status" value="1"/>
</dbReference>
<dbReference type="InterPro" id="IPR001029">
    <property type="entry name" value="Flagellin_N"/>
</dbReference>
<dbReference type="RefSeq" id="WP_302075732.1">
    <property type="nucleotide sequence ID" value="NZ_JAUKWQ010000001.1"/>
</dbReference>
<dbReference type="SUPFAM" id="SSF64518">
    <property type="entry name" value="Phase 1 flagellin"/>
    <property type="match status" value="1"/>
</dbReference>
<keyword evidence="3" id="KW-0964">Secreted</keyword>